<protein>
    <submittedName>
        <fullName evidence="4">OmpA family protein</fullName>
    </submittedName>
</protein>
<dbReference type="GO" id="GO:0016020">
    <property type="term" value="C:membrane"/>
    <property type="evidence" value="ECO:0007669"/>
    <property type="project" value="UniProtKB-UniRule"/>
</dbReference>
<proteinExistence type="predicted"/>
<feature type="domain" description="OmpA-like" evidence="3">
    <location>
        <begin position="25"/>
        <end position="133"/>
    </location>
</feature>
<feature type="compositionally biased region" description="Pro residues" evidence="2">
    <location>
        <begin position="1"/>
        <end position="15"/>
    </location>
</feature>
<evidence type="ECO:0000256" key="2">
    <source>
        <dbReference type="SAM" id="MobiDB-lite"/>
    </source>
</evidence>
<name>A0A3N1LIV8_9PROT</name>
<keyword evidence="1" id="KW-0472">Membrane</keyword>
<organism evidence="4 5">
    <name type="scientific">Stella humosa</name>
    <dbReference type="NCBI Taxonomy" id="94"/>
    <lineage>
        <taxon>Bacteria</taxon>
        <taxon>Pseudomonadati</taxon>
        <taxon>Pseudomonadota</taxon>
        <taxon>Alphaproteobacteria</taxon>
        <taxon>Rhodospirillales</taxon>
        <taxon>Stellaceae</taxon>
        <taxon>Stella</taxon>
    </lineage>
</organism>
<dbReference type="InterPro" id="IPR006665">
    <property type="entry name" value="OmpA-like"/>
</dbReference>
<dbReference type="InterPro" id="IPR036737">
    <property type="entry name" value="OmpA-like_sf"/>
</dbReference>
<dbReference type="Gene3D" id="3.30.1330.60">
    <property type="entry name" value="OmpA-like domain"/>
    <property type="match status" value="1"/>
</dbReference>
<comment type="caution">
    <text evidence="4">The sequence shown here is derived from an EMBL/GenBank/DDBJ whole genome shotgun (WGS) entry which is preliminary data.</text>
</comment>
<evidence type="ECO:0000313" key="5">
    <source>
        <dbReference type="Proteomes" id="UP000278222"/>
    </source>
</evidence>
<dbReference type="AlphaFoldDB" id="A0A3N1LIV8"/>
<gene>
    <name evidence="4" type="ORF">EDC65_3147</name>
</gene>
<dbReference type="Pfam" id="PF00691">
    <property type="entry name" value="OmpA"/>
    <property type="match status" value="1"/>
</dbReference>
<accession>A0A3N1LIV8</accession>
<feature type="region of interest" description="Disordered" evidence="2">
    <location>
        <begin position="1"/>
        <end position="28"/>
    </location>
</feature>
<dbReference type="SUPFAM" id="SSF103088">
    <property type="entry name" value="OmpA-like"/>
    <property type="match status" value="1"/>
</dbReference>
<evidence type="ECO:0000256" key="1">
    <source>
        <dbReference type="PROSITE-ProRule" id="PRU00473"/>
    </source>
</evidence>
<keyword evidence="5" id="KW-1185">Reference proteome</keyword>
<dbReference type="EMBL" id="RJKX01000014">
    <property type="protein sequence ID" value="ROP91282.1"/>
    <property type="molecule type" value="Genomic_DNA"/>
</dbReference>
<evidence type="ECO:0000313" key="4">
    <source>
        <dbReference type="EMBL" id="ROP91282.1"/>
    </source>
</evidence>
<dbReference type="Proteomes" id="UP000278222">
    <property type="component" value="Unassembled WGS sequence"/>
</dbReference>
<evidence type="ECO:0000259" key="3">
    <source>
        <dbReference type="PROSITE" id="PS51123"/>
    </source>
</evidence>
<dbReference type="PROSITE" id="PS51123">
    <property type="entry name" value="OMPA_2"/>
    <property type="match status" value="1"/>
</dbReference>
<sequence length="133" mass="14008">MAPPPPVVAPPPAVTPPQTAALAPPPVAQRRGEVRVAFPAGGSELPNAARGELDQMARRLAGDEALRLQLNAYASETGDQSSQARRLSLSRALAVRAYLIDKGVRSTRLDVRAIGKTQDDGPADRVDLVVVGR</sequence>
<reference evidence="4 5" key="1">
    <citation type="submission" date="2018-11" db="EMBL/GenBank/DDBJ databases">
        <title>Genomic Encyclopedia of Type Strains, Phase IV (KMG-IV): sequencing the most valuable type-strain genomes for metagenomic binning, comparative biology and taxonomic classification.</title>
        <authorList>
            <person name="Goeker M."/>
        </authorList>
    </citation>
    <scope>NUCLEOTIDE SEQUENCE [LARGE SCALE GENOMIC DNA]</scope>
    <source>
        <strain evidence="4 5">DSM 5900</strain>
    </source>
</reference>